<sequence length="127" mass="15289">MVSTWAYSVMRINVVKVISACNQEDRCEKQIWHGSRRIVKLFLICERFVKNMHDLWKCERFMKNMRDPKELFAVHGYERSGRKHVSSSICEQSPEFLHPLSCFNFSIFFKWYFLKKTSNINEKCQLI</sequence>
<dbReference type="Proteomes" id="UP000180057">
    <property type="component" value="Unassembled WGS sequence"/>
</dbReference>
<gene>
    <name evidence="1" type="ORF">BKP45_15020</name>
</gene>
<accession>A0A1S2M2T8</accession>
<dbReference type="AlphaFoldDB" id="A0A1S2M2T8"/>
<organism evidence="1 2">
    <name type="scientific">Anaerobacillus alkalidiazotrophicus</name>
    <dbReference type="NCBI Taxonomy" id="472963"/>
    <lineage>
        <taxon>Bacteria</taxon>
        <taxon>Bacillati</taxon>
        <taxon>Bacillota</taxon>
        <taxon>Bacilli</taxon>
        <taxon>Bacillales</taxon>
        <taxon>Bacillaceae</taxon>
        <taxon>Anaerobacillus</taxon>
    </lineage>
</organism>
<name>A0A1S2M2T8_9BACI</name>
<evidence type="ECO:0000313" key="2">
    <source>
        <dbReference type="Proteomes" id="UP000180057"/>
    </source>
</evidence>
<proteinExistence type="predicted"/>
<evidence type="ECO:0000313" key="1">
    <source>
        <dbReference type="EMBL" id="OIJ18840.1"/>
    </source>
</evidence>
<protein>
    <submittedName>
        <fullName evidence="1">Uncharacterized protein</fullName>
    </submittedName>
</protein>
<keyword evidence="2" id="KW-1185">Reference proteome</keyword>
<dbReference type="EMBL" id="MLQS01000024">
    <property type="protein sequence ID" value="OIJ18840.1"/>
    <property type="molecule type" value="Genomic_DNA"/>
</dbReference>
<comment type="caution">
    <text evidence="1">The sequence shown here is derived from an EMBL/GenBank/DDBJ whole genome shotgun (WGS) entry which is preliminary data.</text>
</comment>
<dbReference type="STRING" id="472963.BKP45_15020"/>
<reference evidence="1 2" key="1">
    <citation type="submission" date="2016-10" db="EMBL/GenBank/DDBJ databases">
        <title>Draft genome sequences of four alkaliphilic bacteria belonging to the Anaerobacillus genus.</title>
        <authorList>
            <person name="Bassil N.M."/>
            <person name="Lloyd J.R."/>
        </authorList>
    </citation>
    <scope>NUCLEOTIDE SEQUENCE [LARGE SCALE GENOMIC DNA]</scope>
    <source>
        <strain evidence="1 2">DSM 22531</strain>
    </source>
</reference>